<dbReference type="OrthoDB" id="5376140at2759"/>
<feature type="region of interest" description="Disordered" evidence="1">
    <location>
        <begin position="1"/>
        <end position="95"/>
    </location>
</feature>
<name>A0A0P1AK39_PLAHL</name>
<dbReference type="InterPro" id="IPR023780">
    <property type="entry name" value="Chromo_domain"/>
</dbReference>
<dbReference type="Pfam" id="PF00385">
    <property type="entry name" value="Chromo"/>
    <property type="match status" value="1"/>
</dbReference>
<keyword evidence="4" id="KW-1185">Reference proteome</keyword>
<dbReference type="GO" id="GO:0031507">
    <property type="term" value="P:heterochromatin formation"/>
    <property type="evidence" value="ECO:0007669"/>
    <property type="project" value="InterPro"/>
</dbReference>
<dbReference type="PROSITE" id="PS50013">
    <property type="entry name" value="CHROMO_2"/>
    <property type="match status" value="1"/>
</dbReference>
<dbReference type="GeneID" id="36406782"/>
<dbReference type="EMBL" id="CCYD01000553">
    <property type="protein sequence ID" value="CEG41377.1"/>
    <property type="molecule type" value="Genomic_DNA"/>
</dbReference>
<feature type="compositionally biased region" description="Basic and acidic residues" evidence="1">
    <location>
        <begin position="42"/>
        <end position="78"/>
    </location>
</feature>
<feature type="domain" description="Chromo" evidence="2">
    <location>
        <begin position="100"/>
        <end position="160"/>
    </location>
</feature>
<dbReference type="Gene3D" id="2.40.50.40">
    <property type="match status" value="1"/>
</dbReference>
<dbReference type="SMART" id="SM00298">
    <property type="entry name" value="CHROMO"/>
    <property type="match status" value="1"/>
</dbReference>
<dbReference type="RefSeq" id="XP_024577746.1">
    <property type="nucleotide sequence ID" value="XM_024727140.1"/>
</dbReference>
<dbReference type="SUPFAM" id="SSF54160">
    <property type="entry name" value="Chromo domain-like"/>
    <property type="match status" value="1"/>
</dbReference>
<reference evidence="4" key="1">
    <citation type="submission" date="2014-09" db="EMBL/GenBank/DDBJ databases">
        <authorList>
            <person name="Sharma Rahul"/>
            <person name="Thines Marco"/>
        </authorList>
    </citation>
    <scope>NUCLEOTIDE SEQUENCE [LARGE SCALE GENOMIC DNA]</scope>
</reference>
<dbReference type="PANTHER" id="PTHR47240">
    <property type="entry name" value="CHROMO DOMAIN-CONTAINING PROTEIN LHP1"/>
    <property type="match status" value="1"/>
</dbReference>
<sequence length="165" mass="18537">MEPSAPPSPVATHSPVPRLGVALTERGSLQGEAAGAQVASNRQERPHIDMLLHHDSQRSSDHEGSRFQGLEEHHESPDGGRTGRHSPPPTLPVDISAGYYHVERLVRRGRHQGQIQYLEKWREYLNSENSWEFEAPLRQDCPDAVDAFDQKYQAPRHQTSGAPRQ</sequence>
<dbReference type="InterPro" id="IPR016197">
    <property type="entry name" value="Chromo-like_dom_sf"/>
</dbReference>
<evidence type="ECO:0000313" key="3">
    <source>
        <dbReference type="EMBL" id="CEG41377.1"/>
    </source>
</evidence>
<evidence type="ECO:0000313" key="4">
    <source>
        <dbReference type="Proteomes" id="UP000054928"/>
    </source>
</evidence>
<evidence type="ECO:0000259" key="2">
    <source>
        <dbReference type="PROSITE" id="PS50013"/>
    </source>
</evidence>
<evidence type="ECO:0000256" key="1">
    <source>
        <dbReference type="SAM" id="MobiDB-lite"/>
    </source>
</evidence>
<accession>A0A0P1AK39</accession>
<dbReference type="AlphaFoldDB" id="A0A0P1AK39"/>
<proteinExistence type="predicted"/>
<dbReference type="InterPro" id="IPR044251">
    <property type="entry name" value="LHP1-like"/>
</dbReference>
<dbReference type="STRING" id="4781.A0A0P1AK39"/>
<protein>
    <submittedName>
        <fullName evidence="3">Heterochromatin-associated protein HP1 and related CHROMO domain proteins</fullName>
    </submittedName>
</protein>
<dbReference type="PANTHER" id="PTHR47240:SF2">
    <property type="entry name" value="CHROMO DOMAIN-CONTAINING PROTEIN LHP1"/>
    <property type="match status" value="1"/>
</dbReference>
<dbReference type="InterPro" id="IPR000953">
    <property type="entry name" value="Chromo/chromo_shadow_dom"/>
</dbReference>
<organism evidence="3 4">
    <name type="scientific">Plasmopara halstedii</name>
    <name type="common">Downy mildew of sunflower</name>
    <dbReference type="NCBI Taxonomy" id="4781"/>
    <lineage>
        <taxon>Eukaryota</taxon>
        <taxon>Sar</taxon>
        <taxon>Stramenopiles</taxon>
        <taxon>Oomycota</taxon>
        <taxon>Peronosporomycetes</taxon>
        <taxon>Peronosporales</taxon>
        <taxon>Peronosporaceae</taxon>
        <taxon>Plasmopara</taxon>
    </lineage>
</organism>
<dbReference type="Proteomes" id="UP000054928">
    <property type="component" value="Unassembled WGS sequence"/>
</dbReference>